<evidence type="ECO:0000313" key="2">
    <source>
        <dbReference type="Proteomes" id="UP000183898"/>
    </source>
</evidence>
<dbReference type="PANTHER" id="PTHR34216">
    <property type="match status" value="1"/>
</dbReference>
<proteinExistence type="predicted"/>
<dbReference type="Gene3D" id="3.20.20.370">
    <property type="entry name" value="Glycoside hydrolase/deacetylase"/>
    <property type="match status" value="1"/>
</dbReference>
<dbReference type="Proteomes" id="UP000183898">
    <property type="component" value="Unassembled WGS sequence"/>
</dbReference>
<protein>
    <submittedName>
        <fullName evidence="1">Polysaccharide deacetylase</fullName>
    </submittedName>
</protein>
<dbReference type="InterPro" id="IPR051398">
    <property type="entry name" value="Polysacch_Deacetylase"/>
</dbReference>
<sequence length="346" mass="39651">MSFRQTMLVVFKALGGFALARMVTRRGLRIICYHGISLRDEHYFQPKLFIRENTFRERMAYLKRHGYPILPLDEALNLMYRGELPSWAAVITFDDGWLGIGTKAAPVLVNYGFPSTLYVTTRNVVNEMPVFDVALRYLLWKGREKVLDSCFLNRGSKDVDLSSPAQRERAACDIDEAVKSFDDRSKQDLLLKLAQALDVDWNPDDGSQLFRLMTADQLAPLPRQGMDLQLHTHRHCMPVNDQEGVESEITDNRATLARIVDGPLQHFCYPSGEFHPIHFPWLRALGIESATTCLAGFNYPDTDRLELRRFLDGENITQVEFEAEISGFLELMRGLRRVIGKDKQHI</sequence>
<dbReference type="AlphaFoldDB" id="A0A1H8C2X1"/>
<name>A0A1H8C2X1_9PROT</name>
<dbReference type="EMBL" id="FOCT01000001">
    <property type="protein sequence ID" value="SEM88618.1"/>
    <property type="molecule type" value="Genomic_DNA"/>
</dbReference>
<evidence type="ECO:0000313" key="1">
    <source>
        <dbReference type="EMBL" id="SEM88618.1"/>
    </source>
</evidence>
<dbReference type="PANTHER" id="PTHR34216:SF3">
    <property type="entry name" value="POLY-BETA-1,6-N-ACETYL-D-GLUCOSAMINE N-DEACETYLASE"/>
    <property type="match status" value="1"/>
</dbReference>
<gene>
    <name evidence="1" type="ORF">SAMN05216404_101418</name>
</gene>
<accession>A0A1H8C2X1</accession>
<dbReference type="RefSeq" id="WP_074743892.1">
    <property type="nucleotide sequence ID" value="NZ_FOCT01000001.1"/>
</dbReference>
<dbReference type="GO" id="GO:0005975">
    <property type="term" value="P:carbohydrate metabolic process"/>
    <property type="evidence" value="ECO:0007669"/>
    <property type="project" value="InterPro"/>
</dbReference>
<dbReference type="InterPro" id="IPR011330">
    <property type="entry name" value="Glyco_hydro/deAcase_b/a-brl"/>
</dbReference>
<dbReference type="SUPFAM" id="SSF88713">
    <property type="entry name" value="Glycoside hydrolase/deacetylase"/>
    <property type="match status" value="1"/>
</dbReference>
<reference evidence="1 2" key="1">
    <citation type="submission" date="2016-10" db="EMBL/GenBank/DDBJ databases">
        <authorList>
            <person name="de Groot N.N."/>
        </authorList>
    </citation>
    <scope>NUCLEOTIDE SEQUENCE [LARGE SCALE GENOMIC DNA]</scope>
    <source>
        <strain evidence="1 2">Nl18</strain>
    </source>
</reference>
<organism evidence="1 2">
    <name type="scientific">Nitrosospira multiformis</name>
    <dbReference type="NCBI Taxonomy" id="1231"/>
    <lineage>
        <taxon>Bacteria</taxon>
        <taxon>Pseudomonadati</taxon>
        <taxon>Pseudomonadota</taxon>
        <taxon>Betaproteobacteria</taxon>
        <taxon>Nitrosomonadales</taxon>
        <taxon>Nitrosomonadaceae</taxon>
        <taxon>Nitrosospira</taxon>
    </lineage>
</organism>